<evidence type="ECO:0000256" key="7">
    <source>
        <dbReference type="ARBA" id="ARBA00023033"/>
    </source>
</evidence>
<evidence type="ECO:0000313" key="11">
    <source>
        <dbReference type="Proteomes" id="UP001227230"/>
    </source>
</evidence>
<proteinExistence type="inferred from homology"/>
<dbReference type="PANTHER" id="PTHR24296">
    <property type="entry name" value="CYTOCHROME P450"/>
    <property type="match status" value="1"/>
</dbReference>
<gene>
    <name evidence="10" type="ORF">VitviT2T_011124</name>
</gene>
<organism evidence="10 11">
    <name type="scientific">Vitis vinifera</name>
    <name type="common">Grape</name>
    <dbReference type="NCBI Taxonomy" id="29760"/>
    <lineage>
        <taxon>Eukaryota</taxon>
        <taxon>Viridiplantae</taxon>
        <taxon>Streptophyta</taxon>
        <taxon>Embryophyta</taxon>
        <taxon>Tracheophyta</taxon>
        <taxon>Spermatophyta</taxon>
        <taxon>Magnoliopsida</taxon>
        <taxon>eudicotyledons</taxon>
        <taxon>Gunneridae</taxon>
        <taxon>Pentapetalae</taxon>
        <taxon>rosids</taxon>
        <taxon>Vitales</taxon>
        <taxon>Vitaceae</taxon>
        <taxon>Viteae</taxon>
        <taxon>Vitis</taxon>
    </lineage>
</organism>
<protein>
    <recommendedName>
        <fullName evidence="12">Alkane hydroxylase MAH1</fullName>
    </recommendedName>
</protein>
<name>A0ABY9CD92_VITVI</name>
<comment type="similarity">
    <text evidence="2 8">Belongs to the cytochrome P450 family.</text>
</comment>
<evidence type="ECO:0000256" key="5">
    <source>
        <dbReference type="ARBA" id="ARBA00023002"/>
    </source>
</evidence>
<evidence type="ECO:0000256" key="2">
    <source>
        <dbReference type="ARBA" id="ARBA00010617"/>
    </source>
</evidence>
<keyword evidence="11" id="KW-1185">Reference proteome</keyword>
<evidence type="ECO:0000256" key="8">
    <source>
        <dbReference type="RuleBase" id="RU000461"/>
    </source>
</evidence>
<evidence type="ECO:0000313" key="10">
    <source>
        <dbReference type="EMBL" id="WJZ92105.1"/>
    </source>
</evidence>
<sequence length="528" mass="61000">MHYKYGMVELTNPSSKQSAALMALLGYPEILLAVIFFIILGRFWNINDLPWNWPLLGMFPSVFLHLHRIHDRVTDILEKSGCTFLVKGPWFCNMDLLVTTDPANVHYIMSSHFSNFPKGSEFSKIFDFLGDGIFNSDAESWRKQRKLGQLMINNVRLYRFLGKITQNKVEKGLLPILDYLSEQEDRAMDLQDVFQRLTFDTTCMLVTGFDSKCLSIELPEVPFATALEDAEEAILHRHVLPETLWRLQRWLGIGKEKKHQKAWETLDHTIAEYISKKRDELSKGIINLQEEEDGVDLLTSYMSEDITMGLKCDHKFLRDTILNFMIAGRDTTSSALTWFFWLVSKNPLVESKIREELESAIPEKEDKKGRHTFKTEALNKLVYLHAALCETLRLYPPVPFQHKAPLQPDMLPSGHRVDPKMKILFSLYAMGRMTSIWGTDCLEFKPERWISERGRIKHEPSYKFFAFNAGPRTCLGKEVAFTQMKAVAATIIHNYHVQVVEGHHVAPNVSIILYMKHGLMVRVSKRWG</sequence>
<dbReference type="Gene3D" id="1.10.630.10">
    <property type="entry name" value="Cytochrome P450"/>
    <property type="match status" value="1"/>
</dbReference>
<evidence type="ECO:0000256" key="9">
    <source>
        <dbReference type="SAM" id="Phobius"/>
    </source>
</evidence>
<dbReference type="SUPFAM" id="SSF48264">
    <property type="entry name" value="Cytochrome P450"/>
    <property type="match status" value="1"/>
</dbReference>
<dbReference type="PRINTS" id="PR00385">
    <property type="entry name" value="P450"/>
</dbReference>
<reference evidence="10 11" key="1">
    <citation type="journal article" date="2023" name="Hortic Res">
        <title>The complete reference genome for grapevine (Vitis vinifera L.) genetics and breeding.</title>
        <authorList>
            <person name="Shi X."/>
            <person name="Cao S."/>
            <person name="Wang X."/>
            <person name="Huang S."/>
            <person name="Wang Y."/>
            <person name="Liu Z."/>
            <person name="Liu W."/>
            <person name="Leng X."/>
            <person name="Peng Y."/>
            <person name="Wang N."/>
            <person name="Wang Y."/>
            <person name="Ma Z."/>
            <person name="Xu X."/>
            <person name="Zhang F."/>
            <person name="Xue H."/>
            <person name="Zhong H."/>
            <person name="Wang Y."/>
            <person name="Zhang K."/>
            <person name="Velt A."/>
            <person name="Avia K."/>
            <person name="Holtgrawe D."/>
            <person name="Grimplet J."/>
            <person name="Matus J.T."/>
            <person name="Ware D."/>
            <person name="Wu X."/>
            <person name="Wang H."/>
            <person name="Liu C."/>
            <person name="Fang Y."/>
            <person name="Rustenholz C."/>
            <person name="Cheng Z."/>
            <person name="Xiao H."/>
            <person name="Zhou Y."/>
        </authorList>
    </citation>
    <scope>NUCLEOTIDE SEQUENCE [LARGE SCALE GENOMIC DNA]</scope>
    <source>
        <strain evidence="11">cv. Pinot noir / PN40024</strain>
        <tissue evidence="10">Leaf</tissue>
    </source>
</reference>
<evidence type="ECO:0000256" key="6">
    <source>
        <dbReference type="ARBA" id="ARBA00023004"/>
    </source>
</evidence>
<dbReference type="InterPro" id="IPR017972">
    <property type="entry name" value="Cyt_P450_CS"/>
</dbReference>
<dbReference type="PROSITE" id="PS00086">
    <property type="entry name" value="CYTOCHROME_P450"/>
    <property type="match status" value="1"/>
</dbReference>
<feature type="transmembrane region" description="Helical" evidence="9">
    <location>
        <begin position="21"/>
        <end position="44"/>
    </location>
</feature>
<dbReference type="EMBL" id="CP126654">
    <property type="protein sequence ID" value="WJZ92105.1"/>
    <property type="molecule type" value="Genomic_DNA"/>
</dbReference>
<dbReference type="InterPro" id="IPR002401">
    <property type="entry name" value="Cyt_P450_E_grp-I"/>
</dbReference>
<keyword evidence="9" id="KW-0472">Membrane</keyword>
<keyword evidence="3 8" id="KW-0349">Heme</keyword>
<keyword evidence="6 8" id="KW-0408">Iron</keyword>
<dbReference type="Pfam" id="PF00067">
    <property type="entry name" value="p450"/>
    <property type="match status" value="1"/>
</dbReference>
<dbReference type="InterPro" id="IPR001128">
    <property type="entry name" value="Cyt_P450"/>
</dbReference>
<keyword evidence="5 8" id="KW-0560">Oxidoreductase</keyword>
<keyword evidence="9" id="KW-1133">Transmembrane helix</keyword>
<dbReference type="CDD" id="cd11064">
    <property type="entry name" value="CYP86A"/>
    <property type="match status" value="1"/>
</dbReference>
<evidence type="ECO:0000256" key="3">
    <source>
        <dbReference type="ARBA" id="ARBA00022617"/>
    </source>
</evidence>
<keyword evidence="7 8" id="KW-0503">Monooxygenase</keyword>
<keyword evidence="9" id="KW-0812">Transmembrane</keyword>
<keyword evidence="4 8" id="KW-0479">Metal-binding</keyword>
<dbReference type="Proteomes" id="UP001227230">
    <property type="component" value="Chromosome 7"/>
</dbReference>
<evidence type="ECO:0000256" key="1">
    <source>
        <dbReference type="ARBA" id="ARBA00001971"/>
    </source>
</evidence>
<evidence type="ECO:0000256" key="4">
    <source>
        <dbReference type="ARBA" id="ARBA00022723"/>
    </source>
</evidence>
<evidence type="ECO:0008006" key="12">
    <source>
        <dbReference type="Google" id="ProtNLM"/>
    </source>
</evidence>
<dbReference type="InterPro" id="IPR036396">
    <property type="entry name" value="Cyt_P450_sf"/>
</dbReference>
<accession>A0ABY9CD92</accession>
<dbReference type="PRINTS" id="PR00463">
    <property type="entry name" value="EP450I"/>
</dbReference>
<comment type="cofactor">
    <cofactor evidence="1">
        <name>heme</name>
        <dbReference type="ChEBI" id="CHEBI:30413"/>
    </cofactor>
</comment>